<name>V6LY34_9EUKA</name>
<dbReference type="SUPFAM" id="SSF52047">
    <property type="entry name" value="RNI-like"/>
    <property type="match status" value="1"/>
</dbReference>
<evidence type="ECO:0000313" key="3">
    <source>
        <dbReference type="Proteomes" id="UP000018208"/>
    </source>
</evidence>
<dbReference type="EMBL" id="AUWU02000006">
    <property type="protein sequence ID" value="KAH0571434.1"/>
    <property type="molecule type" value="Genomic_DNA"/>
</dbReference>
<evidence type="ECO:0008006" key="4">
    <source>
        <dbReference type="Google" id="ProtNLM"/>
    </source>
</evidence>
<dbReference type="EMBL" id="KI545950">
    <property type="protein sequence ID" value="EST49480.1"/>
    <property type="molecule type" value="Genomic_DNA"/>
</dbReference>
<dbReference type="AlphaFoldDB" id="V6LY34"/>
<evidence type="ECO:0000313" key="2">
    <source>
        <dbReference type="EMBL" id="KAH0571434.1"/>
    </source>
</evidence>
<dbReference type="Proteomes" id="UP000018208">
    <property type="component" value="Unassembled WGS sequence"/>
</dbReference>
<dbReference type="InterPro" id="IPR032675">
    <property type="entry name" value="LRR_dom_sf"/>
</dbReference>
<dbReference type="OrthoDB" id="120976at2759"/>
<dbReference type="Gene3D" id="3.80.10.10">
    <property type="entry name" value="Ribonuclease Inhibitor"/>
    <property type="match status" value="1"/>
</dbReference>
<accession>V6LY34</accession>
<reference evidence="2" key="2">
    <citation type="submission" date="2020-12" db="EMBL/GenBank/DDBJ databases">
        <title>New Spironucleus salmonicida genome in near-complete chromosomes.</title>
        <authorList>
            <person name="Xu F."/>
            <person name="Kurt Z."/>
            <person name="Jimenez-Gonzalez A."/>
            <person name="Astvaldsson A."/>
            <person name="Andersson J.O."/>
            <person name="Svard S.G."/>
        </authorList>
    </citation>
    <scope>NUCLEOTIDE SEQUENCE</scope>
    <source>
        <strain evidence="2">ATCC 50377</strain>
    </source>
</reference>
<proteinExistence type="predicted"/>
<sequence>MTYRFSKITFDHIRSISISPAKILDLWQCEFNEHTFREFLIVLPCLYIESLDLGASNLNNSQFIELFSVLSNQITSPKGLKQLLISRNIFQSSFKQLSIFIGSPHCIVEELDLRDCDITNQQLDILIDGLALNLKNQSLIKILNLRKNKIQTSGAVRLANLLDSSYQYIKVDLNLNSVSEIVLARFEKKVIQKGIPKVEGNFLKQMQFQSTNLNNQKEHITLSGNFRKSNVNQDALDIQYQKFQNSKIENLRYSDYQPVEKLKNRRVFKNFEDDSVLRDLQMEEFINPIKMVSKKEIRKKIDHEELNFNYDHDNYYLQNQFQTQNLHFGNINRQNINDDIYDKPINIDVSKHTEFSKDITYSKINNNEYTFQKQGKQGQSDTLFNFVKNIKDEQFQAQSPQLLKDSCEGEMLALNGSKYITQSNNDIQEVNIVQAQTEVKKQQRIKIAEKVDKLKKSQQSMKLQYDQDDFPSNIVTTTVSKLSSQRKQQVQHQIKDQPVKVIKQQLDQFVQVGSGSIWNNKFLCIQKLQSENFDIEKQLIGNEQPDLSEILNLIGNIPDLYYKLKPSKQVQIIIQKLNNILVKEQELTEINEGAQILQETFVEIHQTLIKQGLSIKAVENHEDPSSIQNYVIGIAIEMFKTIQTILGSQQEDMKQ</sequence>
<organism evidence="1">
    <name type="scientific">Spironucleus salmonicida</name>
    <dbReference type="NCBI Taxonomy" id="348837"/>
    <lineage>
        <taxon>Eukaryota</taxon>
        <taxon>Metamonada</taxon>
        <taxon>Diplomonadida</taxon>
        <taxon>Hexamitidae</taxon>
        <taxon>Hexamitinae</taxon>
        <taxon>Spironucleus</taxon>
    </lineage>
</organism>
<dbReference type="VEuPathDB" id="GiardiaDB:SS50377_25619"/>
<evidence type="ECO:0000313" key="1">
    <source>
        <dbReference type="EMBL" id="EST49480.1"/>
    </source>
</evidence>
<reference evidence="1 2" key="1">
    <citation type="journal article" date="2014" name="PLoS Genet.">
        <title>The Genome of Spironucleus salmonicida Highlights a Fish Pathogen Adapted to Fluctuating Environments.</title>
        <authorList>
            <person name="Xu F."/>
            <person name="Jerlstrom-Hultqvist J."/>
            <person name="Einarsson E."/>
            <person name="Astvaldsson A."/>
            <person name="Svard S.G."/>
            <person name="Andersson J.O."/>
        </authorList>
    </citation>
    <scope>NUCLEOTIDE SEQUENCE</scope>
    <source>
        <strain evidence="2">ATCC 50377</strain>
    </source>
</reference>
<keyword evidence="3" id="KW-1185">Reference proteome</keyword>
<protein>
    <recommendedName>
        <fullName evidence="4">Leucine Rich Repeat family protein</fullName>
    </recommendedName>
</protein>
<gene>
    <name evidence="1" type="ORF">SS50377_10229</name>
    <name evidence="2" type="ORF">SS50377_25619</name>
</gene>